<reference evidence="1" key="1">
    <citation type="submission" date="2019-12" db="EMBL/GenBank/DDBJ databases">
        <title>Equine encephalosis virus genome sequencing and assembly.</title>
        <authorList>
            <person name="Guthrie A.J."/>
            <person name="Coetzee P."/>
            <person name="Lourens C.W."/>
            <person name="MacLachlan N.J."/>
            <person name="Weyer C.T."/>
            <person name="le Grange M."/>
        </authorList>
    </citation>
    <scope>NUCLEOTIDE SEQUENCE</scope>
    <source>
        <strain evidence="1">7/E.caballus-labstr/ZAF/2000/St. Lucia E21/20</strain>
    </source>
</reference>
<proteinExistence type="predicted"/>
<name>A0A7U1BC64_9REOV</name>
<protein>
    <submittedName>
        <fullName evidence="1">VP2</fullName>
    </submittedName>
</protein>
<accession>A0A7U1BC64</accession>
<sequence length="1043" mass="121377">MDFRVLICDDTHGVSRLTTDDLETFQDETTIICRIGREHLDNINDAVERMEFLEWQGEPIKKGWPEAPRSDLWPKGLTSFDTVDSTVPITEALKLSTLRKETSSTQLASLKYGKIMKELSKRGNKGSNNKWGVEASRYEEHVSLLCQQSQQRDIMLRDIFSSTQNRVRVTTLVGVIDMPGWLDGSYSLVRESKHAEVCKWGKLGFMFYQIGVLNLYESFKYTRSKYILSQELSTVTSDVKKKVQDLRRGIFERRKFEELRLAKGFPKCKSGTDKEAIENVIYSYLGVYMKLLQVSCHDFLETERSRIMSAVDERTSEGSKHFDRFRATGNSTLLFTINKILNIRDDTLRIERSRRDDRGYFFFDTRSAEYQEWMMAEKRKGNGFSTMHYAEWIMNRDNQRLRQHLSVRVHFANFLRAWRVIPRGFVFPNSYDERGINLRLDQREELFNTIFEFFKTRVAAKMFMNTDDQLFAEILEMTLRTSYANRIPKCRSEDLSSFVKVLMFSLTDDKKGEVYGNYREEIDDESSPGVFWEAVQSSTEPISIGIRLTESSIIGCEEYLKRLLLDPTHDAGTERDVLVGEADDVHGDYPESEITGEWIVVRRFVGYKYRLTLRAAGAREGVRLCYAEAMSSPQAQYLRHNTLMLGGCRSPRERIHDRTYSNRMRLFSPGEGMNEHPCYISKIIDTNDRGIGSLLVFYLYRYIDWNRLVVEMARRLRDEPMRFPQEFLSKMKTDYPEYEIQIEDYIKSYERRGAFRFPTDMVHLLMNPSNCYVLDISIDEAMLKWFGLKMGMYNFFEVIRTSESKARQIEDLCSSISFTGTNRDYFMWNIIVTMTNLFVPEFMEFKRNVPFFVLTNKKILPVPIRLQTYTEGNVGTNAFRYMDGAPDLTILDQPITQEGATLLRNLMEHYLKNKHWVSSPSKLEGRYSVFQSWVGMGCQGIKEKIEILIPTARPSQSHFKVIIQSEVFQESDIGELEAVLDEGYGLGGVDVVVEREKNVSLNTTGLRVKRYKHLVHDEMIDGIIVKLDAASRFDTYMTAKLLN</sequence>
<evidence type="ECO:0000313" key="1">
    <source>
        <dbReference type="EMBL" id="QQY96678.1"/>
    </source>
</evidence>
<organism evidence="1">
    <name type="scientific">Equine encephalosis virus 7</name>
    <dbReference type="NCBI Taxonomy" id="201496"/>
    <lineage>
        <taxon>Viruses</taxon>
        <taxon>Riboviria</taxon>
        <taxon>Orthornavirae</taxon>
        <taxon>Duplornaviricota</taxon>
        <taxon>Resentoviricetes</taxon>
        <taxon>Reovirales</taxon>
        <taxon>Sedoreoviridae</taxon>
        <taxon>Orbivirus</taxon>
        <taxon>Orbivirus betaequi</taxon>
        <taxon>Equine encephalosis virus</taxon>
    </lineage>
</organism>
<dbReference type="EMBL" id="MN887229">
    <property type="protein sequence ID" value="QQY96678.1"/>
    <property type="molecule type" value="Genomic_RNA"/>
</dbReference>